<dbReference type="InParanoid" id="E4WPV8"/>
<proteinExistence type="predicted"/>
<feature type="domain" description="RRM" evidence="13">
    <location>
        <begin position="653"/>
        <end position="730"/>
    </location>
</feature>
<feature type="compositionally biased region" description="Basic and acidic residues" evidence="12">
    <location>
        <begin position="498"/>
        <end position="511"/>
    </location>
</feature>
<keyword evidence="7" id="KW-0539">Nucleus</keyword>
<dbReference type="PROSITE" id="PS51804">
    <property type="entry name" value="ZF_C2HC_LYAR"/>
    <property type="match status" value="1"/>
</dbReference>
<feature type="compositionally biased region" description="Basic and acidic residues" evidence="12">
    <location>
        <begin position="360"/>
        <end position="378"/>
    </location>
</feature>
<feature type="region of interest" description="Disordered" evidence="12">
    <location>
        <begin position="825"/>
        <end position="871"/>
    </location>
</feature>
<feature type="compositionally biased region" description="Low complexity" evidence="12">
    <location>
        <begin position="408"/>
        <end position="428"/>
    </location>
</feature>
<comment type="subcellular location">
    <subcellularLocation>
        <location evidence="1">Nucleus</location>
    </subcellularLocation>
</comment>
<dbReference type="Pfam" id="PF00076">
    <property type="entry name" value="RRM_1"/>
    <property type="match status" value="2"/>
</dbReference>
<dbReference type="Gene3D" id="1.10.10.2100">
    <property type="match status" value="1"/>
</dbReference>
<feature type="domain" description="RRM" evidence="13">
    <location>
        <begin position="752"/>
        <end position="825"/>
    </location>
</feature>
<dbReference type="InterPro" id="IPR000504">
    <property type="entry name" value="RRM_dom"/>
</dbReference>
<feature type="compositionally biased region" description="Basic residues" evidence="12">
    <location>
        <begin position="232"/>
        <end position="243"/>
    </location>
</feature>
<feature type="compositionally biased region" description="Polar residues" evidence="12">
    <location>
        <begin position="840"/>
        <end position="850"/>
    </location>
</feature>
<evidence type="ECO:0000313" key="14">
    <source>
        <dbReference type="EMBL" id="CBY20779.1"/>
    </source>
</evidence>
<dbReference type="AlphaFoldDB" id="E4WPV8"/>
<evidence type="ECO:0000256" key="3">
    <source>
        <dbReference type="ARBA" id="ARBA00022737"/>
    </source>
</evidence>
<evidence type="ECO:0000259" key="13">
    <source>
        <dbReference type="PROSITE" id="PS50102"/>
    </source>
</evidence>
<keyword evidence="3" id="KW-0677">Repeat</keyword>
<evidence type="ECO:0000256" key="8">
    <source>
        <dbReference type="ARBA" id="ARBA00063961"/>
    </source>
</evidence>
<evidence type="ECO:0000256" key="5">
    <source>
        <dbReference type="ARBA" id="ARBA00022833"/>
    </source>
</evidence>
<dbReference type="FunFam" id="1.10.10.2100:FF:000002">
    <property type="entry name" value="cell growth-regulating nucleolar protein-like"/>
    <property type="match status" value="1"/>
</dbReference>
<dbReference type="Proteomes" id="UP000001307">
    <property type="component" value="Unassembled WGS sequence"/>
</dbReference>
<dbReference type="SMART" id="SM00360">
    <property type="entry name" value="RRM"/>
    <property type="match status" value="2"/>
</dbReference>
<dbReference type="Gene3D" id="3.30.1490.490">
    <property type="match status" value="1"/>
</dbReference>
<dbReference type="PANTHER" id="PTHR13100">
    <property type="entry name" value="CELL GROWTH-REGULATING NUCLEOLAR PROTEIN LYAR"/>
    <property type="match status" value="1"/>
</dbReference>
<dbReference type="Gene3D" id="3.30.70.330">
    <property type="match status" value="2"/>
</dbReference>
<evidence type="ECO:0000256" key="9">
    <source>
        <dbReference type="ARBA" id="ARBA00069216"/>
    </source>
</evidence>
<dbReference type="InterPro" id="IPR039999">
    <property type="entry name" value="LYAR"/>
</dbReference>
<protein>
    <recommendedName>
        <fullName evidence="9">Cell growth-regulating nucleolar protein</fullName>
    </recommendedName>
</protein>
<evidence type="ECO:0000256" key="6">
    <source>
        <dbReference type="ARBA" id="ARBA00023054"/>
    </source>
</evidence>
<feature type="compositionally biased region" description="Basic and acidic residues" evidence="12">
    <location>
        <begin position="430"/>
        <end position="443"/>
    </location>
</feature>
<dbReference type="InterPro" id="IPR036236">
    <property type="entry name" value="Znf_C2H2_sf"/>
</dbReference>
<evidence type="ECO:0000256" key="1">
    <source>
        <dbReference type="ARBA" id="ARBA00004123"/>
    </source>
</evidence>
<dbReference type="SUPFAM" id="SSF57667">
    <property type="entry name" value="beta-beta-alpha zinc fingers"/>
    <property type="match status" value="2"/>
</dbReference>
<feature type="compositionally biased region" description="Basic and acidic residues" evidence="12">
    <location>
        <begin position="860"/>
        <end position="871"/>
    </location>
</feature>
<accession>E4WPV8</accession>
<evidence type="ECO:0000256" key="7">
    <source>
        <dbReference type="ARBA" id="ARBA00023242"/>
    </source>
</evidence>
<dbReference type="EMBL" id="FN653015">
    <property type="protein sequence ID" value="CBY20779.1"/>
    <property type="molecule type" value="Genomic_DNA"/>
</dbReference>
<dbReference type="Pfam" id="PF08790">
    <property type="entry name" value="zf-LYAR"/>
    <property type="match status" value="1"/>
</dbReference>
<keyword evidence="15" id="KW-1185">Reference proteome</keyword>
<feature type="compositionally biased region" description="Low complexity" evidence="12">
    <location>
        <begin position="386"/>
        <end position="396"/>
    </location>
</feature>
<feature type="compositionally biased region" description="Basic and acidic residues" evidence="12">
    <location>
        <begin position="256"/>
        <end position="279"/>
    </location>
</feature>
<sequence>MVFFSCGVCGEQIKKPKVDKHLQRCRTNELTCIDCNVTFTRMSYDNHKSCVTENQRYGGKDYVEKGNKGDDKQRVWLDKIHSAMKKASLSASGKQVWKMLENGGFENIPRKEKKFVNFVKNSLNMRDTSGIYEVWAIFDAAFEKQVTTTPAKKTKSTAVAVKATGDKPWWEQFTPTKKKAGKESSSSDADSESEEEKTPKKTPQKKLATTKRKKESSSSSSESDDEPAPPKKEKKRIAKKVSKKSSSSSSDSSDEEPAKAPEMKKAKIEPKKVAKKESSSDSSTEEENAPKQTSSPVKKITKKVVRKAESSPDTSSSEEDAPIKKKKTLPTKKMVTEVSKPKSSKKAAKESSTDSSSGSDDEKPAPKKASVKETDVKRTPVKKAVSKAASSSSSSSSEDEPAPKKKSAPAPKKTQNSKKASSSSSSSSSEDDKPAPKKTETISKKKVLTKKADSSTSSSSDSSSDEEAPVKKTPVSKKAVPAKKAKESSSSSSSSSSEDDKPAPKKTETIAKKKVLTKKAAASSSSSSDSSSDEEAPAKKTTVSKKAVPAKKTKESSSSSSSSSSEDEKPVAKKTAAKKSKTEDTTSDSDEDSATSGIGSEEDETPVKKVPLKKVLQKEEEKLPAPKIRSEPVTPNKNVHSNKDDFNKERDSRTIFVKNLPFDTTVDDLWYVFGKDEEMTIDCRFIMNRETGTHKGLAFVEYATREKCVEIMGQKWKMNGRPAMVMQAGTKKPAASTPGPNSGLSQDERDMRTLFVKGLPFSSTPEDIVELFGCLQARLLKDHSGQSKGMAFAEFETQKDAEEVYDYLEGYELGGRWLQLDKLRPKSQMNGGSSGGFSGQKRTQPVSAAQRNRGGAAGFEGKKMKFDDEEY</sequence>
<feature type="compositionally biased region" description="Low complexity" evidence="12">
    <location>
        <begin position="520"/>
        <end position="530"/>
    </location>
</feature>
<name>E4WPV8_OIKDI</name>
<keyword evidence="6" id="KW-0175">Coiled coil</keyword>
<keyword evidence="4 11" id="KW-0863">Zinc-finger</keyword>
<feature type="compositionally biased region" description="Basic residues" evidence="12">
    <location>
        <begin position="200"/>
        <end position="214"/>
    </location>
</feature>
<dbReference type="GO" id="GO:0000122">
    <property type="term" value="P:negative regulation of transcription by RNA polymerase II"/>
    <property type="evidence" value="ECO:0007669"/>
    <property type="project" value="UniProtKB-ARBA"/>
</dbReference>
<organism evidence="14 15">
    <name type="scientific">Oikopleura dioica</name>
    <name type="common">Tunicate</name>
    <dbReference type="NCBI Taxonomy" id="34765"/>
    <lineage>
        <taxon>Eukaryota</taxon>
        <taxon>Metazoa</taxon>
        <taxon>Chordata</taxon>
        <taxon>Tunicata</taxon>
        <taxon>Appendicularia</taxon>
        <taxon>Copelata</taxon>
        <taxon>Oikopleuridae</taxon>
        <taxon>Oikopleura</taxon>
    </lineage>
</organism>
<feature type="region of interest" description="Disordered" evidence="12">
    <location>
        <begin position="170"/>
        <end position="646"/>
    </location>
</feature>
<dbReference type="PROSITE" id="PS50102">
    <property type="entry name" value="RRM"/>
    <property type="match status" value="2"/>
</dbReference>
<dbReference type="InterPro" id="IPR014898">
    <property type="entry name" value="Znf_C2H2_LYAR"/>
</dbReference>
<dbReference type="InterPro" id="IPR012677">
    <property type="entry name" value="Nucleotide-bd_a/b_plait_sf"/>
</dbReference>
<keyword evidence="2" id="KW-0479">Metal-binding</keyword>
<evidence type="ECO:0000256" key="12">
    <source>
        <dbReference type="SAM" id="MobiDB-lite"/>
    </source>
</evidence>
<dbReference type="GO" id="GO:0003677">
    <property type="term" value="F:DNA binding"/>
    <property type="evidence" value="ECO:0007669"/>
    <property type="project" value="InterPro"/>
</dbReference>
<reference evidence="14 15" key="1">
    <citation type="journal article" date="2010" name="Science">
        <title>Plasticity of animal genome architecture unmasked by rapid evolution of a pelagic tunicate.</title>
        <authorList>
            <person name="Denoeud F."/>
            <person name="Henriet S."/>
            <person name="Mungpakdee S."/>
            <person name="Aury J.M."/>
            <person name="Da Silva C."/>
            <person name="Brinkmann H."/>
            <person name="Mikhaleva J."/>
            <person name="Olsen L.C."/>
            <person name="Jubin C."/>
            <person name="Canestro C."/>
            <person name="Bouquet J.M."/>
            <person name="Danks G."/>
            <person name="Poulain J."/>
            <person name="Campsteijn C."/>
            <person name="Adamski M."/>
            <person name="Cross I."/>
            <person name="Yadetie F."/>
            <person name="Muffato M."/>
            <person name="Louis A."/>
            <person name="Butcher S."/>
            <person name="Tsagkogeorga G."/>
            <person name="Konrad A."/>
            <person name="Singh S."/>
            <person name="Jensen M.F."/>
            <person name="Cong E.H."/>
            <person name="Eikeseth-Otteraa H."/>
            <person name="Noel B."/>
            <person name="Anthouard V."/>
            <person name="Porcel B.M."/>
            <person name="Kachouri-Lafond R."/>
            <person name="Nishino A."/>
            <person name="Ugolini M."/>
            <person name="Chourrout P."/>
            <person name="Nishida H."/>
            <person name="Aasland R."/>
            <person name="Huzurbazar S."/>
            <person name="Westhof E."/>
            <person name="Delsuc F."/>
            <person name="Lehrach H."/>
            <person name="Reinhardt R."/>
            <person name="Weissenbach J."/>
            <person name="Roy S.W."/>
            <person name="Artiguenave F."/>
            <person name="Postlethwait J.H."/>
            <person name="Manak J.R."/>
            <person name="Thompson E.M."/>
            <person name="Jaillon O."/>
            <person name="Du Pasquier L."/>
            <person name="Boudinot P."/>
            <person name="Liberles D.A."/>
            <person name="Volff J.N."/>
            <person name="Philippe H."/>
            <person name="Lenhard B."/>
            <person name="Roest Crollius H."/>
            <person name="Wincker P."/>
            <person name="Chourrout D."/>
        </authorList>
    </citation>
    <scope>NUCLEOTIDE SEQUENCE [LARGE SCALE GENOMIC DNA]</scope>
</reference>
<keyword evidence="5" id="KW-0862">Zinc</keyword>
<evidence type="ECO:0000256" key="11">
    <source>
        <dbReference type="PROSITE-ProRule" id="PRU01145"/>
    </source>
</evidence>
<gene>
    <name evidence="14" type="ORF">GSOID_T00000785001</name>
</gene>
<dbReference type="SUPFAM" id="SSF54928">
    <property type="entry name" value="RNA-binding domain, RBD"/>
    <property type="match status" value="2"/>
</dbReference>
<evidence type="ECO:0000256" key="4">
    <source>
        <dbReference type="ARBA" id="ARBA00022771"/>
    </source>
</evidence>
<dbReference type="GO" id="GO:0008270">
    <property type="term" value="F:zinc ion binding"/>
    <property type="evidence" value="ECO:0007669"/>
    <property type="project" value="UniProtKB-KW"/>
</dbReference>
<dbReference type="GO" id="GO:0006364">
    <property type="term" value="P:rRNA processing"/>
    <property type="evidence" value="ECO:0007669"/>
    <property type="project" value="TreeGrafter"/>
</dbReference>
<evidence type="ECO:0000256" key="10">
    <source>
        <dbReference type="PROSITE-ProRule" id="PRU00176"/>
    </source>
</evidence>
<dbReference type="FunFam" id="3.30.1490.490:FF:000001">
    <property type="entry name" value="cell growth-regulating nucleolar protein-like"/>
    <property type="match status" value="1"/>
</dbReference>
<evidence type="ECO:0000256" key="2">
    <source>
        <dbReference type="ARBA" id="ARBA00022723"/>
    </source>
</evidence>
<keyword evidence="10" id="KW-0694">RNA-binding</keyword>
<dbReference type="InterPro" id="IPR035979">
    <property type="entry name" value="RBD_domain_sf"/>
</dbReference>
<comment type="subunit">
    <text evidence="8">Interacts with PRMT5; this interaction is direct. Interacts with GNL2 and RPL23A. Interacts with nucleolin/NCL; this interaction is direct. Interacts with phosphorylated IRF3; this interaction impairs IRF3 DNA-binding activity.</text>
</comment>
<feature type="compositionally biased region" description="Basic and acidic residues" evidence="12">
    <location>
        <begin position="616"/>
        <end position="630"/>
    </location>
</feature>
<dbReference type="OrthoDB" id="21474at2759"/>
<dbReference type="PANTHER" id="PTHR13100:SF10">
    <property type="entry name" value="CELL GROWTH-REGULATING NUCLEOLAR PROTEIN"/>
    <property type="match status" value="1"/>
</dbReference>
<evidence type="ECO:0000313" key="15">
    <source>
        <dbReference type="Proteomes" id="UP000001307"/>
    </source>
</evidence>
<dbReference type="GO" id="GO:0003723">
    <property type="term" value="F:RNA binding"/>
    <property type="evidence" value="ECO:0007669"/>
    <property type="project" value="UniProtKB-UniRule"/>
</dbReference>
<dbReference type="GO" id="GO:0005730">
    <property type="term" value="C:nucleolus"/>
    <property type="evidence" value="ECO:0007669"/>
    <property type="project" value="TreeGrafter"/>
</dbReference>